<dbReference type="PANTHER" id="PTHR30093">
    <property type="entry name" value="GENERAL SECRETION PATHWAY PROTEIN G"/>
    <property type="match status" value="1"/>
</dbReference>
<dbReference type="RefSeq" id="WP_088254242.1">
    <property type="nucleotide sequence ID" value="NZ_NIDE01000004.1"/>
</dbReference>
<comment type="caution">
    <text evidence="4">The sequence shown here is derived from an EMBL/GenBank/DDBJ whole genome shotgun (WGS) entry which is preliminary data.</text>
</comment>
<keyword evidence="2" id="KW-0472">Membrane</keyword>
<evidence type="ECO:0000256" key="1">
    <source>
        <dbReference type="SAM" id="MobiDB-lite"/>
    </source>
</evidence>
<keyword evidence="2" id="KW-1133">Transmembrane helix</keyword>
<keyword evidence="5" id="KW-1185">Reference proteome</keyword>
<dbReference type="OrthoDB" id="211465at2"/>
<keyword evidence="2" id="KW-0812">Transmembrane</keyword>
<dbReference type="Gene3D" id="3.30.700.10">
    <property type="entry name" value="Glycoprotein, Type 4 Pilin"/>
    <property type="match status" value="1"/>
</dbReference>
<dbReference type="NCBIfam" id="TIGR04294">
    <property type="entry name" value="pre_pil_HX9DG"/>
    <property type="match status" value="1"/>
</dbReference>
<proteinExistence type="predicted"/>
<name>A0A225DXY6_9BACT</name>
<reference evidence="5" key="1">
    <citation type="submission" date="2017-06" db="EMBL/GenBank/DDBJ databases">
        <title>Genome analysis of Fimbriiglobus ruber SP5, the first member of the order Planctomycetales with confirmed chitinolytic capability.</title>
        <authorList>
            <person name="Ravin N.V."/>
            <person name="Rakitin A.L."/>
            <person name="Ivanova A.A."/>
            <person name="Beletsky A.V."/>
            <person name="Kulichevskaya I.S."/>
            <person name="Mardanov A.V."/>
            <person name="Dedysh S.N."/>
        </authorList>
    </citation>
    <scope>NUCLEOTIDE SEQUENCE [LARGE SCALE GENOMIC DNA]</scope>
    <source>
        <strain evidence="5">SP5</strain>
    </source>
</reference>
<dbReference type="NCBIfam" id="TIGR02532">
    <property type="entry name" value="IV_pilin_GFxxxE"/>
    <property type="match status" value="1"/>
</dbReference>
<dbReference type="Pfam" id="PF07596">
    <property type="entry name" value="SBP_bac_10"/>
    <property type="match status" value="1"/>
</dbReference>
<dbReference type="Pfam" id="PF07963">
    <property type="entry name" value="N_methyl"/>
    <property type="match status" value="1"/>
</dbReference>
<dbReference type="InterPro" id="IPR012902">
    <property type="entry name" value="N_methyl_site"/>
</dbReference>
<dbReference type="EMBL" id="NIDE01000004">
    <property type="protein sequence ID" value="OWK43398.1"/>
    <property type="molecule type" value="Genomic_DNA"/>
</dbReference>
<feature type="domain" description="DUF1559" evidence="3">
    <location>
        <begin position="33"/>
        <end position="367"/>
    </location>
</feature>
<feature type="region of interest" description="Disordered" evidence="1">
    <location>
        <begin position="118"/>
        <end position="139"/>
    </location>
</feature>
<dbReference type="InterPro" id="IPR011453">
    <property type="entry name" value="DUF1559"/>
</dbReference>
<gene>
    <name evidence="4" type="ORF">FRUB_02997</name>
</gene>
<feature type="transmembrane region" description="Helical" evidence="2">
    <location>
        <begin position="12"/>
        <end position="32"/>
    </location>
</feature>
<dbReference type="PANTHER" id="PTHR30093:SF2">
    <property type="entry name" value="TYPE II SECRETION SYSTEM PROTEIN H"/>
    <property type="match status" value="1"/>
</dbReference>
<evidence type="ECO:0000313" key="5">
    <source>
        <dbReference type="Proteomes" id="UP000214646"/>
    </source>
</evidence>
<evidence type="ECO:0000259" key="3">
    <source>
        <dbReference type="Pfam" id="PF07596"/>
    </source>
</evidence>
<dbReference type="SUPFAM" id="SSF54523">
    <property type="entry name" value="Pili subunits"/>
    <property type="match status" value="1"/>
</dbReference>
<dbReference type="Proteomes" id="UP000214646">
    <property type="component" value="Unassembled WGS sequence"/>
</dbReference>
<accession>A0A225DXY6</accession>
<protein>
    <recommendedName>
        <fullName evidence="3">DUF1559 domain-containing protein</fullName>
    </recommendedName>
</protein>
<dbReference type="InterPro" id="IPR045584">
    <property type="entry name" value="Pilin-like"/>
</dbReference>
<organism evidence="4 5">
    <name type="scientific">Fimbriiglobus ruber</name>
    <dbReference type="NCBI Taxonomy" id="1908690"/>
    <lineage>
        <taxon>Bacteria</taxon>
        <taxon>Pseudomonadati</taxon>
        <taxon>Planctomycetota</taxon>
        <taxon>Planctomycetia</taxon>
        <taxon>Gemmatales</taxon>
        <taxon>Gemmataceae</taxon>
        <taxon>Fimbriiglobus</taxon>
    </lineage>
</organism>
<sequence>MRRTSRRAFTLIELLVVIAIIAVLIGLLLPAVQKVREAAARLKCQSNLKQLGIAVLNYESANQLLPPLSFTLRGHSDGSTGTIVLPGGYNKHYAPTIRLLPFFEQDNIARLYDPTQLADSTTPGPSGVSNASVTSRPLPTMTCPSDTPLNYYYGAASSYAFSRGNFQYYEYPAGTPITGAWTADDGAIASAYVTPPPPWSSGTTPTIATGLTYVSLAGVTDGTSNTILAGDKGYTVQGATWTAGDGTPYGGNGPLTGLPFSGNTNWAFIADMTDSSYGTTNSPMNSKYIVGSGSCSPALKMPNSGPKSDGVWSYSTVNGVVQSSAPCDNSAGAWYRVTALSAFRSRHTGGCNFVFVDGSVHFISDSVSTTTYKALGSRNGGEVLGNY</sequence>
<evidence type="ECO:0000256" key="2">
    <source>
        <dbReference type="SAM" id="Phobius"/>
    </source>
</evidence>
<evidence type="ECO:0000313" key="4">
    <source>
        <dbReference type="EMBL" id="OWK43398.1"/>
    </source>
</evidence>
<dbReference type="InterPro" id="IPR027558">
    <property type="entry name" value="Pre_pil_HX9DG_C"/>
</dbReference>
<dbReference type="AlphaFoldDB" id="A0A225DXY6"/>